<dbReference type="PANTHER" id="PTHR31131:SF6">
    <property type="entry name" value="CASTOR ACT DOMAIN-CONTAINING PROTEIN"/>
    <property type="match status" value="1"/>
</dbReference>
<keyword evidence="4" id="KW-1185">Reference proteome</keyword>
<dbReference type="PIRSF" id="PIRSF008459">
    <property type="entry name" value="UCP008459"/>
    <property type="match status" value="1"/>
</dbReference>
<dbReference type="InterPro" id="IPR027795">
    <property type="entry name" value="CASTOR_ACT_dom"/>
</dbReference>
<dbReference type="SUPFAM" id="SSF55021">
    <property type="entry name" value="ACT-like"/>
    <property type="match status" value="2"/>
</dbReference>
<protein>
    <submittedName>
        <fullName evidence="3">ACT domain-containing protein</fullName>
    </submittedName>
</protein>
<dbReference type="Pfam" id="PF13840">
    <property type="entry name" value="ACT_7"/>
    <property type="match status" value="1"/>
</dbReference>
<evidence type="ECO:0000259" key="2">
    <source>
        <dbReference type="Pfam" id="PF21631"/>
    </source>
</evidence>
<dbReference type="EMBL" id="JBHRSW010000014">
    <property type="protein sequence ID" value="MFC3121836.1"/>
    <property type="molecule type" value="Genomic_DNA"/>
</dbReference>
<evidence type="ECO:0000259" key="1">
    <source>
        <dbReference type="Pfam" id="PF13840"/>
    </source>
</evidence>
<dbReference type="Proteomes" id="UP001595478">
    <property type="component" value="Unassembled WGS sequence"/>
</dbReference>
<name>A0ABV7FRI9_9ALTE</name>
<dbReference type="RefSeq" id="WP_376919967.1">
    <property type="nucleotide sequence ID" value="NZ_JBHRSW010000014.1"/>
</dbReference>
<sequence>MKKQTLLVLDDTYSIHRLPANAPIPETVLSAEIFFIGKTKSELSIVCLQSIAVKAQESDKDWRILEVLGPLNLSMLGIMAGISEVLANAEISIFVESTFETDYILVKEKNLDKAIQALSDNGYTLQRK</sequence>
<reference evidence="4" key="1">
    <citation type="journal article" date="2019" name="Int. J. Syst. Evol. Microbiol.">
        <title>The Global Catalogue of Microorganisms (GCM) 10K type strain sequencing project: providing services to taxonomists for standard genome sequencing and annotation.</title>
        <authorList>
            <consortium name="The Broad Institute Genomics Platform"/>
            <consortium name="The Broad Institute Genome Sequencing Center for Infectious Disease"/>
            <person name="Wu L."/>
            <person name="Ma J."/>
        </authorList>
    </citation>
    <scope>NUCLEOTIDE SEQUENCE [LARGE SCALE GENOMIC DNA]</scope>
    <source>
        <strain evidence="4">KCTC 52473</strain>
    </source>
</reference>
<proteinExistence type="predicted"/>
<dbReference type="PANTHER" id="PTHR31131">
    <property type="entry name" value="CHROMOSOME 1, WHOLE GENOME SHOTGUN SEQUENCE"/>
    <property type="match status" value="1"/>
</dbReference>
<comment type="caution">
    <text evidence="3">The sequence shown here is derived from an EMBL/GenBank/DDBJ whole genome shotgun (WGS) entry which is preliminary data.</text>
</comment>
<dbReference type="Gene3D" id="3.30.2130.10">
    <property type="entry name" value="VC0802-like"/>
    <property type="match status" value="1"/>
</dbReference>
<organism evidence="3 4">
    <name type="scientific">Agaribacter flavus</name>
    <dbReference type="NCBI Taxonomy" id="1902781"/>
    <lineage>
        <taxon>Bacteria</taxon>
        <taxon>Pseudomonadati</taxon>
        <taxon>Pseudomonadota</taxon>
        <taxon>Gammaproteobacteria</taxon>
        <taxon>Alteromonadales</taxon>
        <taxon>Alteromonadaceae</taxon>
        <taxon>Agaribacter</taxon>
    </lineage>
</organism>
<accession>A0ABV7FRI9</accession>
<dbReference type="InterPro" id="IPR045865">
    <property type="entry name" value="ACT-like_dom_sf"/>
</dbReference>
<evidence type="ECO:0000313" key="4">
    <source>
        <dbReference type="Proteomes" id="UP001595478"/>
    </source>
</evidence>
<evidence type="ECO:0000313" key="3">
    <source>
        <dbReference type="EMBL" id="MFC3121836.1"/>
    </source>
</evidence>
<dbReference type="Pfam" id="PF21631">
    <property type="entry name" value="A9CJY8-like_N"/>
    <property type="match status" value="1"/>
</dbReference>
<dbReference type="InterPro" id="IPR016540">
    <property type="entry name" value="UCP008459"/>
</dbReference>
<feature type="domain" description="A9CJY8-like N-terminal" evidence="2">
    <location>
        <begin position="11"/>
        <end position="49"/>
    </location>
</feature>
<feature type="domain" description="CASTOR ACT" evidence="1">
    <location>
        <begin position="57"/>
        <end position="120"/>
    </location>
</feature>
<gene>
    <name evidence="3" type="ORF">ACFOHL_09410</name>
</gene>
<dbReference type="InterPro" id="IPR049447">
    <property type="entry name" value="A9CJY8-like_N"/>
</dbReference>
<dbReference type="InterPro" id="IPR051719">
    <property type="entry name" value="CASTOR_mTORC1"/>
</dbReference>